<gene>
    <name evidence="1" type="ORF">FXF68_31415</name>
</gene>
<evidence type="ECO:0000313" key="2">
    <source>
        <dbReference type="Proteomes" id="UP000323505"/>
    </source>
</evidence>
<dbReference type="AlphaFoldDB" id="A0A5D3FB77"/>
<dbReference type="Proteomes" id="UP000323505">
    <property type="component" value="Unassembled WGS sequence"/>
</dbReference>
<dbReference type="GO" id="GO:0016705">
    <property type="term" value="F:oxidoreductase activity, acting on paired donors, with incorporation or reduction of molecular oxygen"/>
    <property type="evidence" value="ECO:0007669"/>
    <property type="project" value="InterPro"/>
</dbReference>
<name>A0A5D3FB77_9ACTN</name>
<organism evidence="1 2">
    <name type="scientific">Actinomadura decatromicini</name>
    <dbReference type="NCBI Taxonomy" id="2604572"/>
    <lineage>
        <taxon>Bacteria</taxon>
        <taxon>Bacillati</taxon>
        <taxon>Actinomycetota</taxon>
        <taxon>Actinomycetes</taxon>
        <taxon>Streptosporangiales</taxon>
        <taxon>Thermomonosporaceae</taxon>
        <taxon>Actinomadura</taxon>
    </lineage>
</organism>
<dbReference type="InterPro" id="IPR036661">
    <property type="entry name" value="Luciferase-like_sf"/>
</dbReference>
<accession>A0A5D3FB77</accession>
<protein>
    <submittedName>
        <fullName evidence="1">Uncharacterized protein</fullName>
    </submittedName>
</protein>
<dbReference type="RefSeq" id="WP_148765599.1">
    <property type="nucleotide sequence ID" value="NZ_VSRQ01000007.1"/>
</dbReference>
<comment type="caution">
    <text evidence="1">The sequence shown here is derived from an EMBL/GenBank/DDBJ whole genome shotgun (WGS) entry which is preliminary data.</text>
</comment>
<keyword evidence="2" id="KW-1185">Reference proteome</keyword>
<dbReference type="EMBL" id="VSRQ01000007">
    <property type="protein sequence ID" value="TYK45188.1"/>
    <property type="molecule type" value="Genomic_DNA"/>
</dbReference>
<sequence length="187" mass="20589">MKPSEVPAEFEGCARECRKAGEHTLVWGRCGHAPEPVPPSKDDLRGLLVAAGLTSHTVTADDGYPAVVLHSADEAADRALQVFQRWMFGTPEEIADRETEAAQRTPDDTVRLCEMARPGEHERRVRERVAAAQVARLEATMREWSAPEPQEVNPCDAGDEHNCHRVAGEAAFNEAIRQAREIGRGES</sequence>
<reference evidence="1 2" key="1">
    <citation type="submission" date="2019-08" db="EMBL/GenBank/DDBJ databases">
        <title>Actinomadura sp. nov. CYP1-5 isolated from mountain soil.</title>
        <authorList>
            <person name="Songsumanus A."/>
            <person name="Kuncharoen N."/>
            <person name="Kudo T."/>
            <person name="Yuki M."/>
            <person name="Igarashi Y."/>
            <person name="Tanasupawat S."/>
        </authorList>
    </citation>
    <scope>NUCLEOTIDE SEQUENCE [LARGE SCALE GENOMIC DNA]</scope>
    <source>
        <strain evidence="1 2">CYP1-5</strain>
    </source>
</reference>
<proteinExistence type="predicted"/>
<evidence type="ECO:0000313" key="1">
    <source>
        <dbReference type="EMBL" id="TYK45188.1"/>
    </source>
</evidence>
<dbReference type="SUPFAM" id="SSF51679">
    <property type="entry name" value="Bacterial luciferase-like"/>
    <property type="match status" value="1"/>
</dbReference>